<evidence type="ECO:0000256" key="1">
    <source>
        <dbReference type="ARBA" id="ARBA00001946"/>
    </source>
</evidence>
<evidence type="ECO:0000313" key="15">
    <source>
        <dbReference type="Proteomes" id="UP001314263"/>
    </source>
</evidence>
<dbReference type="GO" id="GO:1904423">
    <property type="term" value="C:dehydrodolichyl diphosphate synthase complex"/>
    <property type="evidence" value="ECO:0007669"/>
    <property type="project" value="InterPro"/>
</dbReference>
<evidence type="ECO:0000256" key="4">
    <source>
        <dbReference type="ARBA" id="ARBA00005432"/>
    </source>
</evidence>
<dbReference type="Proteomes" id="UP001314263">
    <property type="component" value="Unassembled WGS sequence"/>
</dbReference>
<evidence type="ECO:0000256" key="6">
    <source>
        <dbReference type="ARBA" id="ARBA00022679"/>
    </source>
</evidence>
<keyword evidence="9" id="KW-0460">Magnesium</keyword>
<comment type="pathway">
    <text evidence="3">Protein modification; protein glycosylation.</text>
</comment>
<organism evidence="14 15">
    <name type="scientific">Coccomyxa viridis</name>
    <dbReference type="NCBI Taxonomy" id="1274662"/>
    <lineage>
        <taxon>Eukaryota</taxon>
        <taxon>Viridiplantae</taxon>
        <taxon>Chlorophyta</taxon>
        <taxon>core chlorophytes</taxon>
        <taxon>Trebouxiophyceae</taxon>
        <taxon>Trebouxiophyceae incertae sedis</taxon>
        <taxon>Coccomyxaceae</taxon>
        <taxon>Coccomyxa</taxon>
    </lineage>
</organism>
<feature type="compositionally biased region" description="Basic and acidic residues" evidence="13">
    <location>
        <begin position="294"/>
        <end position="307"/>
    </location>
</feature>
<feature type="compositionally biased region" description="Low complexity" evidence="13">
    <location>
        <begin position="226"/>
        <end position="237"/>
    </location>
</feature>
<evidence type="ECO:0000256" key="13">
    <source>
        <dbReference type="SAM" id="MobiDB-lite"/>
    </source>
</evidence>
<evidence type="ECO:0000256" key="9">
    <source>
        <dbReference type="ARBA" id="ARBA00022842"/>
    </source>
</evidence>
<dbReference type="Gene3D" id="3.40.1180.10">
    <property type="entry name" value="Decaprenyl diphosphate synthase-like"/>
    <property type="match status" value="1"/>
</dbReference>
<gene>
    <name evidence="14" type="ORF">CVIRNUC_003981</name>
</gene>
<feature type="compositionally biased region" description="Low complexity" evidence="13">
    <location>
        <begin position="259"/>
        <end position="274"/>
    </location>
</feature>
<comment type="similarity">
    <text evidence="4">Belongs to the UPP synthase family.</text>
</comment>
<evidence type="ECO:0000256" key="5">
    <source>
        <dbReference type="ARBA" id="ARBA00012596"/>
    </source>
</evidence>
<dbReference type="InterPro" id="IPR036424">
    <property type="entry name" value="UPP_synth-like_sf"/>
</dbReference>
<feature type="region of interest" description="Disordered" evidence="13">
    <location>
        <begin position="290"/>
        <end position="310"/>
    </location>
</feature>
<dbReference type="EC" id="2.5.1.87" evidence="5"/>
<evidence type="ECO:0000256" key="2">
    <source>
        <dbReference type="ARBA" id="ARBA00004586"/>
    </source>
</evidence>
<proteinExistence type="inferred from homology"/>
<name>A0AAV1I1S2_9CHLO</name>
<evidence type="ECO:0000256" key="11">
    <source>
        <dbReference type="ARBA" id="ARBA00023136"/>
    </source>
</evidence>
<evidence type="ECO:0000256" key="10">
    <source>
        <dbReference type="ARBA" id="ARBA00022989"/>
    </source>
</evidence>
<feature type="region of interest" description="Disordered" evidence="13">
    <location>
        <begin position="517"/>
        <end position="548"/>
    </location>
</feature>
<dbReference type="GO" id="GO:0045547">
    <property type="term" value="F:ditrans,polycis-polyprenyl diphosphate synthase [(2E,6E)-farnesyl diphosphate specific] activity"/>
    <property type="evidence" value="ECO:0007669"/>
    <property type="project" value="UniProtKB-EC"/>
</dbReference>
<evidence type="ECO:0000313" key="14">
    <source>
        <dbReference type="EMBL" id="CAK0772607.1"/>
    </source>
</evidence>
<reference evidence="14 15" key="1">
    <citation type="submission" date="2023-10" db="EMBL/GenBank/DDBJ databases">
        <authorList>
            <person name="Maclean D."/>
            <person name="Macfadyen A."/>
        </authorList>
    </citation>
    <scope>NUCLEOTIDE SEQUENCE [LARGE SCALE GENOMIC DNA]</scope>
</reference>
<sequence>MIVEIIQWGLLHLLYLAVETEAWLTGKYRGWRQEGQAWTDFVLLLLPWPVSSLLGWLLPPNPKQQLPGKAPKPPKSIAIIIHEAPRDAAFIQSLAQSLAWMAQAGLSHISVYDPQGTVKDAGSSLAARLQSLEQSFGATGYTFTIQAGYPLAGHHDSGVSDQGAGSCQLSNGHRGGDCNGHAAAPDQASQGPPAHGTAIRVVLLAAEDSHAPLLAAALPQDWAQKGAHAAAANGTATPPEGHSRGQEQSQQVMSSSGLPQRRASPSPSSRSSQQLPDWICDLNKPLTHQRRTPSFRELKSRIEKPGEAESWGPIRRRARRSGGRAKFDWQHPFSSAVRWIAPDNSDSASLAASEDFGGSVQDHPDCPEPPFESPLGNCSLSTCSSLPASEDAYGLPDCPEPDRGPSAGSAGAFPAISEGAAGGCRPDGECCRSCGLGRVGCPPLPGHSSATVSPERNGLASNWQSVLPSSRSEGLLSEWTRGSFGSAPHSGKLFGLEASYSSEDLLAAFQTELDRSPRKLAKASQDSSESGGQLSRPSARDGEEDGPTLLTPAELYQRLEAVAGADAVREPELVLVFGEVLALAAFPPWLLRFSEIYHAQQLATFTPGKLRRILWKYCRTAQRFGR</sequence>
<evidence type="ECO:0000256" key="3">
    <source>
        <dbReference type="ARBA" id="ARBA00004922"/>
    </source>
</evidence>
<feature type="compositionally biased region" description="Polar residues" evidence="13">
    <location>
        <begin position="246"/>
        <end position="258"/>
    </location>
</feature>
<comment type="caution">
    <text evidence="14">The sequence shown here is derived from an EMBL/GenBank/DDBJ whole genome shotgun (WGS) entry which is preliminary data.</text>
</comment>
<evidence type="ECO:0000256" key="12">
    <source>
        <dbReference type="ARBA" id="ARBA00047353"/>
    </source>
</evidence>
<evidence type="ECO:0000256" key="8">
    <source>
        <dbReference type="ARBA" id="ARBA00022824"/>
    </source>
</evidence>
<feature type="region of interest" description="Disordered" evidence="13">
    <location>
        <begin position="226"/>
        <end position="276"/>
    </location>
</feature>
<dbReference type="InterPro" id="IPR038887">
    <property type="entry name" value="Nus1/NgBR"/>
</dbReference>
<comment type="catalytic activity">
    <reaction evidence="12">
        <text>n isopentenyl diphosphate + (2E,6E)-farnesyl diphosphate = a di-trans,poly-cis-polyprenyl diphosphate + n diphosphate</text>
        <dbReference type="Rhea" id="RHEA:53008"/>
        <dbReference type="Rhea" id="RHEA-COMP:19494"/>
        <dbReference type="ChEBI" id="CHEBI:33019"/>
        <dbReference type="ChEBI" id="CHEBI:128769"/>
        <dbReference type="ChEBI" id="CHEBI:136960"/>
        <dbReference type="ChEBI" id="CHEBI:175763"/>
        <dbReference type="EC" id="2.5.1.87"/>
    </reaction>
</comment>
<keyword evidence="8" id="KW-0256">Endoplasmic reticulum</keyword>
<comment type="cofactor">
    <cofactor evidence="1">
        <name>Mg(2+)</name>
        <dbReference type="ChEBI" id="CHEBI:18420"/>
    </cofactor>
</comment>
<keyword evidence="6" id="KW-0808">Transferase</keyword>
<comment type="subcellular location">
    <subcellularLocation>
        <location evidence="2">Endoplasmic reticulum membrane</location>
    </subcellularLocation>
</comment>
<dbReference type="AlphaFoldDB" id="A0AAV1I1S2"/>
<dbReference type="PANTHER" id="PTHR21528">
    <property type="entry name" value="DEHYDRODOLICHYL DIPHOSPHATE SYNTHASE COMPLEX SUBUNIT NUS1"/>
    <property type="match status" value="1"/>
</dbReference>
<evidence type="ECO:0000256" key="7">
    <source>
        <dbReference type="ARBA" id="ARBA00022692"/>
    </source>
</evidence>
<dbReference type="GO" id="GO:0005789">
    <property type="term" value="C:endoplasmic reticulum membrane"/>
    <property type="evidence" value="ECO:0007669"/>
    <property type="project" value="UniProtKB-SubCell"/>
</dbReference>
<keyword evidence="15" id="KW-1185">Reference proteome</keyword>
<keyword evidence="11" id="KW-0472">Membrane</keyword>
<keyword evidence="10" id="KW-1133">Transmembrane helix</keyword>
<dbReference type="SUPFAM" id="SSF64005">
    <property type="entry name" value="Undecaprenyl diphosphate synthase"/>
    <property type="match status" value="1"/>
</dbReference>
<accession>A0AAV1I1S2</accession>
<dbReference type="EMBL" id="CAUYUE010000005">
    <property type="protein sequence ID" value="CAK0772607.1"/>
    <property type="molecule type" value="Genomic_DNA"/>
</dbReference>
<feature type="compositionally biased region" description="Polar residues" evidence="13">
    <location>
        <begin position="524"/>
        <end position="536"/>
    </location>
</feature>
<keyword evidence="7" id="KW-0812">Transmembrane</keyword>
<protein>
    <recommendedName>
        <fullName evidence="5">ditrans,polycis-polyprenyl diphosphate synthase [(2E,6E)-farnesyldiphosphate specific]</fullName>
        <ecNumber evidence="5">2.5.1.87</ecNumber>
    </recommendedName>
</protein>
<dbReference type="PANTHER" id="PTHR21528:SF0">
    <property type="entry name" value="DEHYDRODOLICHYL DIPHOSPHATE SYNTHASE COMPLEX SUBUNIT NUS1"/>
    <property type="match status" value="1"/>
</dbReference>